<gene>
    <name evidence="2" type="ORF">PoB_005050500</name>
</gene>
<evidence type="ECO:0000256" key="1">
    <source>
        <dbReference type="SAM" id="MobiDB-lite"/>
    </source>
</evidence>
<reference evidence="2 3" key="1">
    <citation type="journal article" date="2021" name="Elife">
        <title>Chloroplast acquisition without the gene transfer in kleptoplastic sea slugs, Plakobranchus ocellatus.</title>
        <authorList>
            <person name="Maeda T."/>
            <person name="Takahashi S."/>
            <person name="Yoshida T."/>
            <person name="Shimamura S."/>
            <person name="Takaki Y."/>
            <person name="Nagai Y."/>
            <person name="Toyoda A."/>
            <person name="Suzuki Y."/>
            <person name="Arimoto A."/>
            <person name="Ishii H."/>
            <person name="Satoh N."/>
            <person name="Nishiyama T."/>
            <person name="Hasebe M."/>
            <person name="Maruyama T."/>
            <person name="Minagawa J."/>
            <person name="Obokata J."/>
            <person name="Shigenobu S."/>
        </authorList>
    </citation>
    <scope>NUCLEOTIDE SEQUENCE [LARGE SCALE GENOMIC DNA]</scope>
</reference>
<proteinExistence type="predicted"/>
<dbReference type="Proteomes" id="UP000735302">
    <property type="component" value="Unassembled WGS sequence"/>
</dbReference>
<comment type="caution">
    <text evidence="2">The sequence shown here is derived from an EMBL/GenBank/DDBJ whole genome shotgun (WGS) entry which is preliminary data.</text>
</comment>
<sequence>MLLSAISTPKIATAFRQQLFPEQKTKQASGHRERNSQDNTSPAVGTVASWKAQKPDITLLWTAYTQEQAPFNFHSRLSLYLPPALRPAGTVLSRVRALPRAPSPVLMQSSLL</sequence>
<evidence type="ECO:0000313" key="2">
    <source>
        <dbReference type="EMBL" id="GFO24000.1"/>
    </source>
</evidence>
<name>A0AAV4BXW1_9GAST</name>
<accession>A0AAV4BXW1</accession>
<organism evidence="2 3">
    <name type="scientific">Plakobranchus ocellatus</name>
    <dbReference type="NCBI Taxonomy" id="259542"/>
    <lineage>
        <taxon>Eukaryota</taxon>
        <taxon>Metazoa</taxon>
        <taxon>Spiralia</taxon>
        <taxon>Lophotrochozoa</taxon>
        <taxon>Mollusca</taxon>
        <taxon>Gastropoda</taxon>
        <taxon>Heterobranchia</taxon>
        <taxon>Euthyneura</taxon>
        <taxon>Panpulmonata</taxon>
        <taxon>Sacoglossa</taxon>
        <taxon>Placobranchoidea</taxon>
        <taxon>Plakobranchidae</taxon>
        <taxon>Plakobranchus</taxon>
    </lineage>
</organism>
<feature type="region of interest" description="Disordered" evidence="1">
    <location>
        <begin position="17"/>
        <end position="47"/>
    </location>
</feature>
<keyword evidence="3" id="KW-1185">Reference proteome</keyword>
<dbReference type="AlphaFoldDB" id="A0AAV4BXW1"/>
<dbReference type="EMBL" id="BLXT01005577">
    <property type="protein sequence ID" value="GFO24000.1"/>
    <property type="molecule type" value="Genomic_DNA"/>
</dbReference>
<protein>
    <submittedName>
        <fullName evidence="2">Uncharacterized protein</fullName>
    </submittedName>
</protein>
<evidence type="ECO:0000313" key="3">
    <source>
        <dbReference type="Proteomes" id="UP000735302"/>
    </source>
</evidence>